<sequence length="194" mass="20019">QGLGAVAPGEPVPRARARHARLQQRRLHAGARVPAAPPAQRLRPARAPRRPAGRRQEKPAKLSAEAERRARIAQMQQMYGLGAAQEEEAPPPPGQQAAPRASSAAAAAWADRPPPLPAPAWARPVPEAAADTQVGPLGAPAGAPPAGARPAGAEPPGEADLAGAGDTHDLIAWSRMLRPGEVSPDASLAAFFED</sequence>
<feature type="compositionally biased region" description="Basic residues" evidence="1">
    <location>
        <begin position="43"/>
        <end position="53"/>
    </location>
</feature>
<evidence type="ECO:0000313" key="2">
    <source>
        <dbReference type="EMBL" id="CAK0823178.1"/>
    </source>
</evidence>
<reference evidence="2" key="1">
    <citation type="submission" date="2023-10" db="EMBL/GenBank/DDBJ databases">
        <authorList>
            <person name="Chen Y."/>
            <person name="Shah S."/>
            <person name="Dougan E. K."/>
            <person name="Thang M."/>
            <person name="Chan C."/>
        </authorList>
    </citation>
    <scope>NUCLEOTIDE SEQUENCE [LARGE SCALE GENOMIC DNA]</scope>
</reference>
<feature type="compositionally biased region" description="Low complexity" evidence="1">
    <location>
        <begin position="95"/>
        <end position="111"/>
    </location>
</feature>
<accession>A0ABN9RV17</accession>
<name>A0ABN9RV17_9DINO</name>
<feature type="compositionally biased region" description="Low complexity" evidence="1">
    <location>
        <begin position="30"/>
        <end position="42"/>
    </location>
</feature>
<feature type="non-terminal residue" evidence="2">
    <location>
        <position position="1"/>
    </location>
</feature>
<dbReference type="EMBL" id="CAUYUJ010008207">
    <property type="protein sequence ID" value="CAK0823178.1"/>
    <property type="molecule type" value="Genomic_DNA"/>
</dbReference>
<organism evidence="2 3">
    <name type="scientific">Prorocentrum cordatum</name>
    <dbReference type="NCBI Taxonomy" id="2364126"/>
    <lineage>
        <taxon>Eukaryota</taxon>
        <taxon>Sar</taxon>
        <taxon>Alveolata</taxon>
        <taxon>Dinophyceae</taxon>
        <taxon>Prorocentrales</taxon>
        <taxon>Prorocentraceae</taxon>
        <taxon>Prorocentrum</taxon>
    </lineage>
</organism>
<evidence type="ECO:0000256" key="1">
    <source>
        <dbReference type="SAM" id="MobiDB-lite"/>
    </source>
</evidence>
<evidence type="ECO:0000313" key="3">
    <source>
        <dbReference type="Proteomes" id="UP001189429"/>
    </source>
</evidence>
<proteinExistence type="predicted"/>
<gene>
    <name evidence="2" type="ORF">PCOR1329_LOCUS24001</name>
</gene>
<protein>
    <submittedName>
        <fullName evidence="2">Uncharacterized protein</fullName>
    </submittedName>
</protein>
<feature type="region of interest" description="Disordered" evidence="1">
    <location>
        <begin position="1"/>
        <end position="166"/>
    </location>
</feature>
<keyword evidence="3" id="KW-1185">Reference proteome</keyword>
<feature type="compositionally biased region" description="Basic and acidic residues" evidence="1">
    <location>
        <begin position="54"/>
        <end position="70"/>
    </location>
</feature>
<feature type="compositionally biased region" description="Basic residues" evidence="1">
    <location>
        <begin position="15"/>
        <end position="29"/>
    </location>
</feature>
<dbReference type="Proteomes" id="UP001189429">
    <property type="component" value="Unassembled WGS sequence"/>
</dbReference>
<comment type="caution">
    <text evidence="2">The sequence shown here is derived from an EMBL/GenBank/DDBJ whole genome shotgun (WGS) entry which is preliminary data.</text>
</comment>
<feature type="compositionally biased region" description="Low complexity" evidence="1">
    <location>
        <begin position="135"/>
        <end position="165"/>
    </location>
</feature>